<protein>
    <submittedName>
        <fullName evidence="1">Uncharacterized protein</fullName>
    </submittedName>
</protein>
<dbReference type="EMBL" id="JAPQKO010000001">
    <property type="protein sequence ID" value="KAJ5184212.1"/>
    <property type="molecule type" value="Genomic_DNA"/>
</dbReference>
<accession>A0A9W9IUK0</accession>
<comment type="caution">
    <text evidence="1">The sequence shown here is derived from an EMBL/GenBank/DDBJ whole genome shotgun (WGS) entry which is preliminary data.</text>
</comment>
<gene>
    <name evidence="1" type="ORF">N7492_001828</name>
</gene>
<evidence type="ECO:0000313" key="1">
    <source>
        <dbReference type="EMBL" id="KAJ5184212.1"/>
    </source>
</evidence>
<keyword evidence="2" id="KW-1185">Reference proteome</keyword>
<dbReference type="AlphaFoldDB" id="A0A9W9IUK0"/>
<organism evidence="1 2">
    <name type="scientific">Penicillium capsulatum</name>
    <dbReference type="NCBI Taxonomy" id="69766"/>
    <lineage>
        <taxon>Eukaryota</taxon>
        <taxon>Fungi</taxon>
        <taxon>Dikarya</taxon>
        <taxon>Ascomycota</taxon>
        <taxon>Pezizomycotina</taxon>
        <taxon>Eurotiomycetes</taxon>
        <taxon>Eurotiomycetidae</taxon>
        <taxon>Eurotiales</taxon>
        <taxon>Aspergillaceae</taxon>
        <taxon>Penicillium</taxon>
    </lineage>
</organism>
<dbReference type="OrthoDB" id="4524525at2759"/>
<proteinExistence type="predicted"/>
<evidence type="ECO:0000313" key="2">
    <source>
        <dbReference type="Proteomes" id="UP001146351"/>
    </source>
</evidence>
<sequence length="247" mass="28653">MPRYAAHLLEELGAARVIGPEELDSYWAQEIRPGYVVHAHCWVLFGQVVEGGIARVEANLDVFVRAAQHFWQKDRLRDAEHHLIRFGDIPPDPNSSSRAHKERRVLRLYCQNPLFVLKLEEAIQRNRIRQIGNRRVGFGDFPLELAIMIIDTVCPAEYTAIEVQNARSLLEAFQWTLPDGYWRKRCDVSPLFEVKRLVKTKARVDWQALGLDMMSLLVEDEVNSGLRAREYVLSLMDGIKRRFFEVL</sequence>
<dbReference type="Proteomes" id="UP001146351">
    <property type="component" value="Unassembled WGS sequence"/>
</dbReference>
<reference evidence="1" key="2">
    <citation type="journal article" date="2023" name="IMA Fungus">
        <title>Comparative genomic study of the Penicillium genus elucidates a diverse pangenome and 15 lateral gene transfer events.</title>
        <authorList>
            <person name="Petersen C."/>
            <person name="Sorensen T."/>
            <person name="Nielsen M.R."/>
            <person name="Sondergaard T.E."/>
            <person name="Sorensen J.L."/>
            <person name="Fitzpatrick D.A."/>
            <person name="Frisvad J.C."/>
            <person name="Nielsen K.L."/>
        </authorList>
    </citation>
    <scope>NUCLEOTIDE SEQUENCE</scope>
    <source>
        <strain evidence="1">IBT 21917</strain>
    </source>
</reference>
<name>A0A9W9IUK0_9EURO</name>
<reference evidence="1" key="1">
    <citation type="submission" date="2022-11" db="EMBL/GenBank/DDBJ databases">
        <authorList>
            <person name="Petersen C."/>
        </authorList>
    </citation>
    <scope>NUCLEOTIDE SEQUENCE</scope>
    <source>
        <strain evidence="1">IBT 21917</strain>
    </source>
</reference>